<dbReference type="EMBL" id="LT608168">
    <property type="protein sequence ID" value="SCL96666.1"/>
    <property type="molecule type" value="Genomic_DNA"/>
</dbReference>
<feature type="transmembrane region" description="Helical" evidence="2">
    <location>
        <begin position="454"/>
        <end position="474"/>
    </location>
</feature>
<reference evidence="3 4" key="1">
    <citation type="submission" date="2016-08" db="EMBL/GenBank/DDBJ databases">
        <authorList>
            <consortium name="Pathogen Informatics"/>
        </authorList>
    </citation>
    <scope>NUCLEOTIDE SEQUENCE [LARGE SCALE GENOMIC DNA]</scope>
    <source>
        <strain evidence="3 4">AJ</strain>
    </source>
</reference>
<keyword evidence="2" id="KW-0472">Membrane</keyword>
<protein>
    <submittedName>
        <fullName evidence="3">Uncharacterized protein</fullName>
    </submittedName>
</protein>
<evidence type="ECO:0000313" key="3">
    <source>
        <dbReference type="EMBL" id="SCL96666.1"/>
    </source>
</evidence>
<feature type="transmembrane region" description="Helical" evidence="2">
    <location>
        <begin position="188"/>
        <end position="213"/>
    </location>
</feature>
<evidence type="ECO:0000256" key="2">
    <source>
        <dbReference type="SAM" id="Phobius"/>
    </source>
</evidence>
<evidence type="ECO:0000313" key="4">
    <source>
        <dbReference type="Proteomes" id="UP000507163"/>
    </source>
</evidence>
<proteinExistence type="predicted"/>
<feature type="transmembrane region" description="Helical" evidence="2">
    <location>
        <begin position="405"/>
        <end position="433"/>
    </location>
</feature>
<feature type="compositionally biased region" description="Basic and acidic residues" evidence="1">
    <location>
        <begin position="129"/>
        <end position="138"/>
    </location>
</feature>
<name>A0A1C6X1L8_PLACU</name>
<dbReference type="Proteomes" id="UP000507163">
    <property type="component" value="Chromosome 2"/>
</dbReference>
<accession>A0A1C6X1L8</accession>
<feature type="transmembrane region" description="Helical" evidence="2">
    <location>
        <begin position="789"/>
        <end position="814"/>
    </location>
</feature>
<organism evidence="3 4">
    <name type="scientific">Plasmodium chabaudi chabaudi</name>
    <dbReference type="NCBI Taxonomy" id="31271"/>
    <lineage>
        <taxon>Eukaryota</taxon>
        <taxon>Sar</taxon>
        <taxon>Alveolata</taxon>
        <taxon>Apicomplexa</taxon>
        <taxon>Aconoidasida</taxon>
        <taxon>Haemosporida</taxon>
        <taxon>Plasmodiidae</taxon>
        <taxon>Plasmodium</taxon>
        <taxon>Plasmodium (Vinckeia)</taxon>
    </lineage>
</organism>
<feature type="transmembrane region" description="Helical" evidence="2">
    <location>
        <begin position="86"/>
        <end position="108"/>
    </location>
</feature>
<feature type="compositionally biased region" description="Polar residues" evidence="1">
    <location>
        <begin position="142"/>
        <end position="155"/>
    </location>
</feature>
<evidence type="ECO:0000256" key="1">
    <source>
        <dbReference type="SAM" id="MobiDB-lite"/>
    </source>
</evidence>
<sequence length="819" mass="94744">MGDIDHVLISIKKIEAIKSHLTKFNNVIQSEFGYFCGIKNRNINLEINSNEFDQTIFKRLYSSWRMEDLNNFNVKSVIRIMERNPYVIFFLYFLLIFIIVYLTSFILYTKCFRRLLKKLSNSPKNNNNNKDKEEEWAKTNKAYRNSTSTNGNSVKENYNNELDELNNSNGNAENSNVITIVKKRAYNIVMNLIICSFLCCLICLGIWGMFIFIDAQKGINMNICGLSKTIEKFLIDKCPDTKNVNSECYSLEHVVTDIVTVMNQYQTTKEFIKKKTNYHNNEGFPILLKYQTGFNMLKVLRSNIEKNNKKLEDEYLHTYPVLKVLKASLDNIVTKGDDLLSQAESIINTSKNEIGNLFNNVDNTIINSVDTNVSNLKTKIDNLGILIKAYDKKFKIRSILNKFTAAMMTLNIMIILISLVILIVMLSSMFFVIKGNAMDDKNFSGLLRAFSGTFGLLAIIVLTIGTVFLILSVLGGTSCIISDRILKNEFTFDFLSENKIGYCIKNPDEALIDRSLTTTYMESLDSLNTTDIYNSIAKYNGDFDKIKGDYKKQSKMIKDYIWVIIPTDNNEIINRADAELVKKSLQGTCLTRENVQFEEYQLMGTNTYINYLNKFGLSDNYEMCFEDESCENDPNKYNIKYGSKVTDAKYITVRNHKSPLYSERDVDSVLEIMALKAKINKDKIFDVRDLDEKQTEKLSWQEYTPQNEPGGSNMSIIQTYFEKAIEYINFEIILTLFREVSNHIKLFKNVIIEKSESLIENTKCNRLINLMTNVRHNYCDNGILKITRLSVILISCGLVSFCLWYLFLFFWLYYQMKII</sequence>
<feature type="region of interest" description="Disordered" evidence="1">
    <location>
        <begin position="123"/>
        <end position="155"/>
    </location>
</feature>
<keyword evidence="2" id="KW-1133">Transmembrane helix</keyword>
<dbReference type="Gene3D" id="1.20.1070.10">
    <property type="entry name" value="Rhodopsin 7-helix transmembrane proteins"/>
    <property type="match status" value="1"/>
</dbReference>
<gene>
    <name evidence="3" type="ORF">PCHAJ_000024900</name>
</gene>
<keyword evidence="2" id="KW-0812">Transmembrane</keyword>
<dbReference type="AlphaFoldDB" id="A0A1C6X1L8"/>